<name>A0AAV1CHE4_OLDCO</name>
<evidence type="ECO:0000313" key="2">
    <source>
        <dbReference type="EMBL" id="CAI9094837.1"/>
    </source>
</evidence>
<organism evidence="2 3">
    <name type="scientific">Oldenlandia corymbosa var. corymbosa</name>
    <dbReference type="NCBI Taxonomy" id="529605"/>
    <lineage>
        <taxon>Eukaryota</taxon>
        <taxon>Viridiplantae</taxon>
        <taxon>Streptophyta</taxon>
        <taxon>Embryophyta</taxon>
        <taxon>Tracheophyta</taxon>
        <taxon>Spermatophyta</taxon>
        <taxon>Magnoliopsida</taxon>
        <taxon>eudicotyledons</taxon>
        <taxon>Gunneridae</taxon>
        <taxon>Pentapetalae</taxon>
        <taxon>asterids</taxon>
        <taxon>lamiids</taxon>
        <taxon>Gentianales</taxon>
        <taxon>Rubiaceae</taxon>
        <taxon>Rubioideae</taxon>
        <taxon>Spermacoceae</taxon>
        <taxon>Hedyotis-Oldenlandia complex</taxon>
        <taxon>Oldenlandia</taxon>
    </lineage>
</organism>
<protein>
    <submittedName>
        <fullName evidence="2">OLC1v1030642C2</fullName>
    </submittedName>
</protein>
<proteinExistence type="predicted"/>
<reference evidence="2" key="1">
    <citation type="submission" date="2023-03" db="EMBL/GenBank/DDBJ databases">
        <authorList>
            <person name="Julca I."/>
        </authorList>
    </citation>
    <scope>NUCLEOTIDE SEQUENCE</scope>
</reference>
<dbReference type="PANTHER" id="PTHR35686">
    <property type="entry name" value="KINETOCHORE PROTEIN"/>
    <property type="match status" value="1"/>
</dbReference>
<dbReference type="AlphaFoldDB" id="A0AAV1CHE4"/>
<evidence type="ECO:0000313" key="3">
    <source>
        <dbReference type="Proteomes" id="UP001161247"/>
    </source>
</evidence>
<dbReference type="PANTHER" id="PTHR35686:SF1">
    <property type="entry name" value="KINETOCHORE PROTEIN"/>
    <property type="match status" value="1"/>
</dbReference>
<feature type="region of interest" description="Disordered" evidence="1">
    <location>
        <begin position="289"/>
        <end position="319"/>
    </location>
</feature>
<gene>
    <name evidence="2" type="ORF">OLC1_LOCUS5925</name>
</gene>
<feature type="region of interest" description="Disordered" evidence="1">
    <location>
        <begin position="1"/>
        <end position="22"/>
    </location>
</feature>
<sequence length="484" mass="54764">MYPKGYESLSEEEEYLSQDSPRNHAIPLSGLFDNKGHEIQVLSELEKLQKHAYQDYGTINESQRAFCVEDEIECPAFNPEDDDINHPTIASMLDMDVKSIHDQRFDVSTVCYSDEEIVSDDEKATFTTRESSKFHAERNVWFKANEEVEASLQLNGNTCSSFKECINIKDGREKSMSKVFLPFQPYKEEFPLVVGNESDTDILQTGLKPTKDLEGSSNGDFRKSMAASLEMIEGREAEQLHKNEGFSENEMYCKFNRNSVAGFLDKLQENSYYPKGSGKQISRLRERKQFGVSRNLSPSSSENIEEESLIDDTPSVDDKPIQQQKTMSDLFHEALGALSPNDVLPEVEKHSLGVGLLDKLQHVMLREKADDVGFLESSATDNFSKDEKHCLDVRILSRSLEAKHNVCCCAIIPSEESTKLMNPLDMRRLNGERTFTVIFSSRICGDVDLDVGSEICIQPPWKEVRVRGQDGIILLSTYFSHIGV</sequence>
<evidence type="ECO:0000256" key="1">
    <source>
        <dbReference type="SAM" id="MobiDB-lite"/>
    </source>
</evidence>
<dbReference type="Proteomes" id="UP001161247">
    <property type="component" value="Chromosome 2"/>
</dbReference>
<dbReference type="EMBL" id="OX459119">
    <property type="protein sequence ID" value="CAI9094837.1"/>
    <property type="molecule type" value="Genomic_DNA"/>
</dbReference>
<keyword evidence="3" id="KW-1185">Reference proteome</keyword>
<accession>A0AAV1CHE4</accession>